<proteinExistence type="predicted"/>
<dbReference type="AlphaFoldDB" id="I4YWV6"/>
<dbReference type="Pfam" id="PF01471">
    <property type="entry name" value="PG_binding_1"/>
    <property type="match status" value="1"/>
</dbReference>
<name>I4YWV6_9HYPH</name>
<dbReference type="InterPro" id="IPR036365">
    <property type="entry name" value="PGBD-like_sf"/>
</dbReference>
<evidence type="ECO:0000313" key="4">
    <source>
        <dbReference type="Proteomes" id="UP000003947"/>
    </source>
</evidence>
<dbReference type="EMBL" id="JH660645">
    <property type="protein sequence ID" value="EIM28448.1"/>
    <property type="molecule type" value="Genomic_DNA"/>
</dbReference>
<dbReference type="Proteomes" id="UP000003947">
    <property type="component" value="Unassembled WGS sequence"/>
</dbReference>
<dbReference type="InterPro" id="IPR002477">
    <property type="entry name" value="Peptidoglycan-bd-like"/>
</dbReference>
<dbReference type="STRING" id="864069.MicloDRAFT_00050330"/>
<organism evidence="3 4">
    <name type="scientific">Microvirga lotononidis</name>
    <dbReference type="NCBI Taxonomy" id="864069"/>
    <lineage>
        <taxon>Bacteria</taxon>
        <taxon>Pseudomonadati</taxon>
        <taxon>Pseudomonadota</taxon>
        <taxon>Alphaproteobacteria</taxon>
        <taxon>Hyphomicrobiales</taxon>
        <taxon>Methylobacteriaceae</taxon>
        <taxon>Microvirga</taxon>
    </lineage>
</organism>
<dbReference type="InterPro" id="IPR036366">
    <property type="entry name" value="PGBDSf"/>
</dbReference>
<gene>
    <name evidence="3" type="ORF">MicloDRAFT_00050330</name>
</gene>
<dbReference type="eggNOG" id="ENOG5030JTZ">
    <property type="taxonomic scope" value="Bacteria"/>
</dbReference>
<dbReference type="OrthoDB" id="8021219at2"/>
<evidence type="ECO:0000256" key="1">
    <source>
        <dbReference type="SAM" id="MobiDB-lite"/>
    </source>
</evidence>
<dbReference type="PATRIC" id="fig|864069.3.peg.5414"/>
<dbReference type="RefSeq" id="WP_009764498.1">
    <property type="nucleotide sequence ID" value="NZ_CP141048.1"/>
</dbReference>
<feature type="region of interest" description="Disordered" evidence="1">
    <location>
        <begin position="97"/>
        <end position="127"/>
    </location>
</feature>
<evidence type="ECO:0000259" key="2">
    <source>
        <dbReference type="Pfam" id="PF01471"/>
    </source>
</evidence>
<keyword evidence="4" id="KW-1185">Reference proteome</keyword>
<sequence precursor="true">MMNRLTIAIAVAGWALYGFSVLMPRSSGADPQAEIARLRQVAETAGADRDALAAELVRFKEGNRDLQHVQNRIAATTQELKHLEYLRSRISGEIDVMRPQPSKAPSQAVAPPESSILSDAAGAGPSKDEIGYAQQALTALGFGPLKADGVFGPGTRRAVEAFQQARGLPVTGKLEAATLRAIQNSHVAVQP</sequence>
<reference evidence="3 4" key="1">
    <citation type="submission" date="2012-02" db="EMBL/GenBank/DDBJ databases">
        <title>Improved High-Quality Draft sequence of Microvirga sp. WSM3557.</title>
        <authorList>
            <consortium name="US DOE Joint Genome Institute"/>
            <person name="Lucas S."/>
            <person name="Han J."/>
            <person name="Lapidus A."/>
            <person name="Cheng J.-F."/>
            <person name="Goodwin L."/>
            <person name="Pitluck S."/>
            <person name="Peters L."/>
            <person name="Zhang X."/>
            <person name="Detter J.C."/>
            <person name="Han C."/>
            <person name="Tapia R."/>
            <person name="Land M."/>
            <person name="Hauser L."/>
            <person name="Kyrpides N."/>
            <person name="Ivanova N."/>
            <person name="Pagani I."/>
            <person name="Brau L."/>
            <person name="Yates R."/>
            <person name="O'Hara G."/>
            <person name="Rui T."/>
            <person name="Howieson J."/>
            <person name="Reeve W."/>
            <person name="Woyke T."/>
        </authorList>
    </citation>
    <scope>NUCLEOTIDE SEQUENCE [LARGE SCALE GENOMIC DNA]</scope>
    <source>
        <strain evidence="3 4">WSM3557</strain>
    </source>
</reference>
<accession>I4YWV6</accession>
<protein>
    <submittedName>
        <fullName evidence="3">Putative peptidoglycan-binding domain-containing protein</fullName>
    </submittedName>
</protein>
<feature type="domain" description="Peptidoglycan binding-like" evidence="2">
    <location>
        <begin position="128"/>
        <end position="182"/>
    </location>
</feature>
<dbReference type="Gene3D" id="1.10.101.10">
    <property type="entry name" value="PGBD-like superfamily/PGBD"/>
    <property type="match status" value="1"/>
</dbReference>
<evidence type="ECO:0000313" key="3">
    <source>
        <dbReference type="EMBL" id="EIM28448.1"/>
    </source>
</evidence>
<dbReference type="SUPFAM" id="SSF47090">
    <property type="entry name" value="PGBD-like"/>
    <property type="match status" value="1"/>
</dbReference>
<dbReference type="HOGENOM" id="CLU_1420035_0_0_5"/>